<accession>A0A0D7BHU4</accession>
<dbReference type="STRING" id="1314674.A0A0D7BHU4"/>
<evidence type="ECO:0008006" key="4">
    <source>
        <dbReference type="Google" id="ProtNLM"/>
    </source>
</evidence>
<dbReference type="AlphaFoldDB" id="A0A0D7BHU4"/>
<sequence>MATPRSLFQSLALTPQSSARKIHICRLYDIIQLSLLRNDLTTARKAWVILARCKEIPWITLWPTAVRILGDERFDPRDTSRKIEFLRDLLSRPSDQKVSVLKEIVLRYIIAGKRREALEELEIYLPSMPYHDDAALHAYAGLLSLYLSQPSQSEGQSGYNQALLLSAETNLHACQKRDPDSPVVQHFLLLLKTLAGDHHASDSEDEEARIKTDSRSKKRIRRQRSDSIEL</sequence>
<keyword evidence="3" id="KW-1185">Reference proteome</keyword>
<evidence type="ECO:0000256" key="1">
    <source>
        <dbReference type="SAM" id="MobiDB-lite"/>
    </source>
</evidence>
<dbReference type="EMBL" id="KN880479">
    <property type="protein sequence ID" value="KIY69760.1"/>
    <property type="molecule type" value="Genomic_DNA"/>
</dbReference>
<organism evidence="2 3">
    <name type="scientific">Cylindrobasidium torrendii FP15055 ss-10</name>
    <dbReference type="NCBI Taxonomy" id="1314674"/>
    <lineage>
        <taxon>Eukaryota</taxon>
        <taxon>Fungi</taxon>
        <taxon>Dikarya</taxon>
        <taxon>Basidiomycota</taxon>
        <taxon>Agaricomycotina</taxon>
        <taxon>Agaricomycetes</taxon>
        <taxon>Agaricomycetidae</taxon>
        <taxon>Agaricales</taxon>
        <taxon>Marasmiineae</taxon>
        <taxon>Physalacriaceae</taxon>
        <taxon>Cylindrobasidium</taxon>
    </lineage>
</organism>
<feature type="compositionally biased region" description="Basic and acidic residues" evidence="1">
    <location>
        <begin position="200"/>
        <end position="215"/>
    </location>
</feature>
<evidence type="ECO:0000313" key="2">
    <source>
        <dbReference type="EMBL" id="KIY69760.1"/>
    </source>
</evidence>
<evidence type="ECO:0000313" key="3">
    <source>
        <dbReference type="Proteomes" id="UP000054007"/>
    </source>
</evidence>
<dbReference type="GO" id="GO:0001181">
    <property type="term" value="F:RNA polymerase I general transcription initiation factor activity"/>
    <property type="evidence" value="ECO:0007669"/>
    <property type="project" value="InterPro"/>
</dbReference>
<gene>
    <name evidence="2" type="ORF">CYLTODRAFT_420448</name>
</gene>
<dbReference type="OrthoDB" id="2159786at2759"/>
<protein>
    <recommendedName>
        <fullName evidence="4">ER membrane protein complex subunit 2</fullName>
    </recommendedName>
</protein>
<feature type="region of interest" description="Disordered" evidence="1">
    <location>
        <begin position="200"/>
        <end position="230"/>
    </location>
</feature>
<dbReference type="Pfam" id="PF04090">
    <property type="entry name" value="Rrn11"/>
    <property type="match status" value="1"/>
</dbReference>
<dbReference type="Proteomes" id="UP000054007">
    <property type="component" value="Unassembled WGS sequence"/>
</dbReference>
<dbReference type="GO" id="GO:0001164">
    <property type="term" value="F:RNA polymerase I core promoter sequence-specific DNA binding"/>
    <property type="evidence" value="ECO:0007669"/>
    <property type="project" value="InterPro"/>
</dbReference>
<name>A0A0D7BHU4_9AGAR</name>
<dbReference type="InterPro" id="IPR007224">
    <property type="entry name" value="TIF_Rrn11"/>
</dbReference>
<reference evidence="2 3" key="1">
    <citation type="journal article" date="2015" name="Fungal Genet. Biol.">
        <title>Evolution of novel wood decay mechanisms in Agaricales revealed by the genome sequences of Fistulina hepatica and Cylindrobasidium torrendii.</title>
        <authorList>
            <person name="Floudas D."/>
            <person name="Held B.W."/>
            <person name="Riley R."/>
            <person name="Nagy L.G."/>
            <person name="Koehler G."/>
            <person name="Ransdell A.S."/>
            <person name="Younus H."/>
            <person name="Chow J."/>
            <person name="Chiniquy J."/>
            <person name="Lipzen A."/>
            <person name="Tritt A."/>
            <person name="Sun H."/>
            <person name="Haridas S."/>
            <person name="LaButti K."/>
            <person name="Ohm R.A."/>
            <person name="Kues U."/>
            <person name="Blanchette R.A."/>
            <person name="Grigoriev I.V."/>
            <person name="Minto R.E."/>
            <person name="Hibbett D.S."/>
        </authorList>
    </citation>
    <scope>NUCLEOTIDE SEQUENCE [LARGE SCALE GENOMIC DNA]</scope>
    <source>
        <strain evidence="2 3">FP15055 ss-10</strain>
    </source>
</reference>
<proteinExistence type="predicted"/>